<dbReference type="AlphaFoldDB" id="A0AAV2TSF5"/>
<dbReference type="EMBL" id="CAXLJL010000556">
    <property type="protein sequence ID" value="CAL5138926.1"/>
    <property type="molecule type" value="Genomic_DNA"/>
</dbReference>
<organism evidence="3 4">
    <name type="scientific">Calicophoron daubneyi</name>
    <name type="common">Rumen fluke</name>
    <name type="synonym">Paramphistomum daubneyi</name>
    <dbReference type="NCBI Taxonomy" id="300641"/>
    <lineage>
        <taxon>Eukaryota</taxon>
        <taxon>Metazoa</taxon>
        <taxon>Spiralia</taxon>
        <taxon>Lophotrochozoa</taxon>
        <taxon>Platyhelminthes</taxon>
        <taxon>Trematoda</taxon>
        <taxon>Digenea</taxon>
        <taxon>Plagiorchiida</taxon>
        <taxon>Pronocephalata</taxon>
        <taxon>Paramphistomoidea</taxon>
        <taxon>Paramphistomidae</taxon>
        <taxon>Calicophoron</taxon>
    </lineage>
</organism>
<sequence>MHDIIFNKSSWRDIASHLSCLISPSFIQEQLRHFAVSDPHPVGSLRNCELAAEMAALWKTWGVPTVHSQEFFATLPLGPPQGGPWNQVLLTNEDGSVVFHQSQNYVTVPTDASSHVDVRKGRIATPAKKVVTKRLPVYQAYSCCGSAFGRFVFVNYALPEDLRDFDEAHGRLEGEPSLLCDSSLIAVVRLGMCTRQSKIRALLNHCTCGPNGTPLGKHHPSVIVLYPDPEDFVAVSTLVYPNGPGLPGDAPVFGHVCMSRLGGGNPNTPFLPCSGFRPRRTLILACWDGEETSLFGSTHMAEEFYAELRARAVAYVNADCPIKGHTVFNGRTDPLLADVVLNASREVFVESSSNCSCSLFDEWLTAQGKSPGEEPTISPVGGGSDHIAFAYKIGIPCSYPEYLPDNSLFNLPVYHTAYDNIKVAEEFTDPPSRLTKSPLPRHEVIAKLLLTMLVELSCSVRLPYSIHRFAKTLLKKWEEFRLTTRSKSAELSHLGINLAQVYTCRSFDHKPLR</sequence>
<comment type="caution">
    <text evidence="3">The sequence shown here is derived from an EMBL/GenBank/DDBJ whole genome shotgun (WGS) entry which is preliminary data.</text>
</comment>
<dbReference type="FunFam" id="3.40.630.10:FF:000101">
    <property type="entry name" value="N-acetylated alpha-linked acidic dipeptidase like 1"/>
    <property type="match status" value="1"/>
</dbReference>
<dbReference type="InterPro" id="IPR039373">
    <property type="entry name" value="Peptidase_M28B"/>
</dbReference>
<reference evidence="3" key="1">
    <citation type="submission" date="2024-06" db="EMBL/GenBank/DDBJ databases">
        <authorList>
            <person name="Liu X."/>
            <person name="Lenzi L."/>
            <person name="Haldenby T S."/>
            <person name="Uol C."/>
        </authorList>
    </citation>
    <scope>NUCLEOTIDE SEQUENCE</scope>
</reference>
<protein>
    <recommendedName>
        <fullName evidence="2">Peptidase M28 domain-containing protein</fullName>
    </recommendedName>
</protein>
<evidence type="ECO:0000313" key="3">
    <source>
        <dbReference type="EMBL" id="CAL5138926.1"/>
    </source>
</evidence>
<dbReference type="SUPFAM" id="SSF52025">
    <property type="entry name" value="PA domain"/>
    <property type="match status" value="1"/>
</dbReference>
<evidence type="ECO:0000256" key="1">
    <source>
        <dbReference type="ARBA" id="ARBA00005634"/>
    </source>
</evidence>
<proteinExistence type="inferred from homology"/>
<accession>A0AAV2TSF5</accession>
<dbReference type="PANTHER" id="PTHR10404:SF77">
    <property type="entry name" value="GLUTAMATE CARBOXYPEPTIDASE 2 HOMOLOG"/>
    <property type="match status" value="1"/>
</dbReference>
<dbReference type="GO" id="GO:0004180">
    <property type="term" value="F:carboxypeptidase activity"/>
    <property type="evidence" value="ECO:0007669"/>
    <property type="project" value="TreeGrafter"/>
</dbReference>
<comment type="similarity">
    <text evidence="1">Belongs to the peptidase M28 family. M28B subfamily.</text>
</comment>
<evidence type="ECO:0000259" key="2">
    <source>
        <dbReference type="Pfam" id="PF04389"/>
    </source>
</evidence>
<dbReference type="InterPro" id="IPR046450">
    <property type="entry name" value="PA_dom_sf"/>
</dbReference>
<dbReference type="SUPFAM" id="SSF53187">
    <property type="entry name" value="Zn-dependent exopeptidases"/>
    <property type="match status" value="1"/>
</dbReference>
<dbReference type="Gene3D" id="3.40.630.10">
    <property type="entry name" value="Zn peptidases"/>
    <property type="match status" value="1"/>
</dbReference>
<dbReference type="Pfam" id="PF04389">
    <property type="entry name" value="Peptidase_M28"/>
    <property type="match status" value="1"/>
</dbReference>
<dbReference type="PANTHER" id="PTHR10404">
    <property type="entry name" value="N-ACETYLATED-ALPHA-LINKED ACIDIC DIPEPTIDASE"/>
    <property type="match status" value="1"/>
</dbReference>
<feature type="domain" description="Peptidase M28" evidence="2">
    <location>
        <begin position="275"/>
        <end position="422"/>
    </location>
</feature>
<gene>
    <name evidence="3" type="ORF">CDAUBV1_LOCUS13990</name>
</gene>
<name>A0AAV2TSF5_CALDB</name>
<dbReference type="Proteomes" id="UP001497525">
    <property type="component" value="Unassembled WGS sequence"/>
</dbReference>
<dbReference type="InterPro" id="IPR007484">
    <property type="entry name" value="Peptidase_M28"/>
</dbReference>
<evidence type="ECO:0000313" key="4">
    <source>
        <dbReference type="Proteomes" id="UP001497525"/>
    </source>
</evidence>